<protein>
    <submittedName>
        <fullName evidence="2">Chemotaxis protein methyltransferase Cher2</fullName>
        <ecNumber evidence="2">2.1.1.80</ecNumber>
    </submittedName>
</protein>
<feature type="domain" description="CheR-type methyltransferase" evidence="1">
    <location>
        <begin position="15"/>
        <end position="216"/>
    </location>
</feature>
<dbReference type="PANTHER" id="PTHR24422">
    <property type="entry name" value="CHEMOTAXIS PROTEIN METHYLTRANSFERASE"/>
    <property type="match status" value="1"/>
</dbReference>
<evidence type="ECO:0000313" key="3">
    <source>
        <dbReference type="Proteomes" id="UP000319908"/>
    </source>
</evidence>
<organism evidence="2 3">
    <name type="scientific">Allorhodopirellula heiligendammensis</name>
    <dbReference type="NCBI Taxonomy" id="2714739"/>
    <lineage>
        <taxon>Bacteria</taxon>
        <taxon>Pseudomonadati</taxon>
        <taxon>Planctomycetota</taxon>
        <taxon>Planctomycetia</taxon>
        <taxon>Pirellulales</taxon>
        <taxon>Pirellulaceae</taxon>
        <taxon>Allorhodopirellula</taxon>
    </lineage>
</organism>
<evidence type="ECO:0000313" key="2">
    <source>
        <dbReference type="EMBL" id="TWU16208.1"/>
    </source>
</evidence>
<dbReference type="EC" id="2.1.1.80" evidence="2"/>
<dbReference type="SUPFAM" id="SSF53335">
    <property type="entry name" value="S-adenosyl-L-methionine-dependent methyltransferases"/>
    <property type="match status" value="1"/>
</dbReference>
<dbReference type="PANTHER" id="PTHR24422:SF27">
    <property type="entry name" value="PROTEIN-GLUTAMATE O-METHYLTRANSFERASE"/>
    <property type="match status" value="1"/>
</dbReference>
<proteinExistence type="predicted"/>
<dbReference type="AlphaFoldDB" id="A0A5C6BW50"/>
<dbReference type="InterPro" id="IPR029063">
    <property type="entry name" value="SAM-dependent_MTases_sf"/>
</dbReference>
<dbReference type="Proteomes" id="UP000319908">
    <property type="component" value="Unassembled WGS sequence"/>
</dbReference>
<dbReference type="Gene3D" id="3.40.50.150">
    <property type="entry name" value="Vaccinia Virus protein VP39"/>
    <property type="match status" value="1"/>
</dbReference>
<dbReference type="EMBL" id="SJPU01000002">
    <property type="protein sequence ID" value="TWU16208.1"/>
    <property type="molecule type" value="Genomic_DNA"/>
</dbReference>
<accession>A0A5C6BW50</accession>
<comment type="caution">
    <text evidence="2">The sequence shown here is derived from an EMBL/GenBank/DDBJ whole genome shotgun (WGS) entry which is preliminary data.</text>
</comment>
<dbReference type="PROSITE" id="PS50123">
    <property type="entry name" value="CHER"/>
    <property type="match status" value="1"/>
</dbReference>
<gene>
    <name evidence="2" type="primary">cheR2_2</name>
    <name evidence="2" type="ORF">Poly21_34130</name>
</gene>
<dbReference type="InterPro" id="IPR022642">
    <property type="entry name" value="CheR_C"/>
</dbReference>
<dbReference type="SMART" id="SM00138">
    <property type="entry name" value="MeTrc"/>
    <property type="match status" value="1"/>
</dbReference>
<name>A0A5C6BW50_9BACT</name>
<keyword evidence="2" id="KW-0489">Methyltransferase</keyword>
<keyword evidence="3" id="KW-1185">Reference proteome</keyword>
<dbReference type="InterPro" id="IPR000780">
    <property type="entry name" value="CheR_MeTrfase"/>
</dbReference>
<dbReference type="Pfam" id="PF01739">
    <property type="entry name" value="CheR"/>
    <property type="match status" value="1"/>
</dbReference>
<reference evidence="2 3" key="1">
    <citation type="journal article" date="2020" name="Antonie Van Leeuwenhoek">
        <title>Rhodopirellula heiligendammensis sp. nov., Rhodopirellula pilleata sp. nov., and Rhodopirellula solitaria sp. nov. isolated from natural or artificial marine surfaces in Northern Germany and California, USA, and emended description of the genus Rhodopirellula.</title>
        <authorList>
            <person name="Kallscheuer N."/>
            <person name="Wiegand S."/>
            <person name="Jogler M."/>
            <person name="Boedeker C."/>
            <person name="Peeters S.H."/>
            <person name="Rast P."/>
            <person name="Heuer A."/>
            <person name="Jetten M.S.M."/>
            <person name="Rohde M."/>
            <person name="Jogler C."/>
        </authorList>
    </citation>
    <scope>NUCLEOTIDE SEQUENCE [LARGE SCALE GENOMIC DNA]</scope>
    <source>
        <strain evidence="2 3">Poly21</strain>
    </source>
</reference>
<dbReference type="GO" id="GO:0032259">
    <property type="term" value="P:methylation"/>
    <property type="evidence" value="ECO:0007669"/>
    <property type="project" value="UniProtKB-KW"/>
</dbReference>
<dbReference type="GO" id="GO:0008983">
    <property type="term" value="F:protein-glutamate O-methyltransferase activity"/>
    <property type="evidence" value="ECO:0007669"/>
    <property type="project" value="UniProtKB-EC"/>
</dbReference>
<dbReference type="InterPro" id="IPR050903">
    <property type="entry name" value="Bact_Chemotaxis_MeTrfase"/>
</dbReference>
<keyword evidence="2" id="KW-0808">Transferase</keyword>
<sequence length="351" mass="39831">MGRQSLGLASRQVDLLITVTNFFRDAMVFERLERQILPELLKRKAAGDNIRAWSVGCATGEEAYSLAMLLIEATSAMDSPQNLQVFASDLHEQSLAKAREGFYPGDIESDVNPERLKRFFERESGGYRIRKEVRELVVFAPHNLLGDPPFSKLDLIVCRNVMIYLQRDVQRDVIDLFHYSLLPDGVLVLGTSETIDSGDLFHVDEKKLSIYRRRNVPAPEPRLPVFPLSRSRRTRGQDVPIVASLPEYRTLHQAIIERCGPPSVLVSPDDKLVHLTELAGRFLSVPGGEITQNIFKLIREELRMELRAVIHDARKRSAVQHSRAISITCDTRSMSRWLRKPGEDGSRSFSL</sequence>
<evidence type="ECO:0000259" key="1">
    <source>
        <dbReference type="PROSITE" id="PS50123"/>
    </source>
</evidence>